<reference evidence="1" key="1">
    <citation type="journal article" date="2015" name="Genome Biol. Evol.">
        <title>Organellar Genomes of White Spruce (Picea glauca): Assembly and Annotation.</title>
        <authorList>
            <person name="Jackman S.D."/>
            <person name="Warren R.L."/>
            <person name="Gibb E.A."/>
            <person name="Vandervalk B.P."/>
            <person name="Mohamadi H."/>
            <person name="Chu J."/>
            <person name="Raymond A."/>
            <person name="Pleasance S."/>
            <person name="Coope R."/>
            <person name="Wildung M.R."/>
            <person name="Ritland C.E."/>
            <person name="Bousquet J."/>
            <person name="Jones S.J."/>
            <person name="Bohlmann J."/>
            <person name="Birol I."/>
        </authorList>
    </citation>
    <scope>NUCLEOTIDE SEQUENCE [LARGE SCALE GENOMIC DNA]</scope>
    <source>
        <tissue evidence="1">Flushing bud</tissue>
    </source>
</reference>
<comment type="caution">
    <text evidence="1">The sequence shown here is derived from an EMBL/GenBank/DDBJ whole genome shotgun (WGS) entry which is preliminary data.</text>
</comment>
<dbReference type="AlphaFoldDB" id="A0A101M524"/>
<sequence length="59" mass="6604">MYSSGCILPFPTCPIRTASVNERITLHALHSGENREIKGFRCSLRLPGSSIYWLVPPTE</sequence>
<accession>A0A101M524</accession>
<keyword evidence="1" id="KW-0496">Mitochondrion</keyword>
<geneLocation type="mitochondrion" evidence="1"/>
<dbReference type="EMBL" id="LKAM01000001">
    <property type="protein sequence ID" value="KUM51221.1"/>
    <property type="molecule type" value="Genomic_DNA"/>
</dbReference>
<evidence type="ECO:0000313" key="1">
    <source>
        <dbReference type="EMBL" id="KUM51221.1"/>
    </source>
</evidence>
<proteinExistence type="predicted"/>
<gene>
    <name evidence="1" type="ORF">ABT39_MTgene1067</name>
</gene>
<organism evidence="1">
    <name type="scientific">Picea glauca</name>
    <name type="common">White spruce</name>
    <name type="synonym">Pinus glauca</name>
    <dbReference type="NCBI Taxonomy" id="3330"/>
    <lineage>
        <taxon>Eukaryota</taxon>
        <taxon>Viridiplantae</taxon>
        <taxon>Streptophyta</taxon>
        <taxon>Embryophyta</taxon>
        <taxon>Tracheophyta</taxon>
        <taxon>Spermatophyta</taxon>
        <taxon>Pinopsida</taxon>
        <taxon>Pinidae</taxon>
        <taxon>Conifers I</taxon>
        <taxon>Pinales</taxon>
        <taxon>Pinaceae</taxon>
        <taxon>Picea</taxon>
    </lineage>
</organism>
<name>A0A101M524_PICGL</name>
<protein>
    <submittedName>
        <fullName evidence="1">Uncharacterized protein</fullName>
    </submittedName>
</protein>